<name>A0A5E6VKY5_PSEFL</name>
<dbReference type="AlphaFoldDB" id="A0A5E6VKY5"/>
<organism evidence="2 3">
    <name type="scientific">Pseudomonas fluorescens</name>
    <dbReference type="NCBI Taxonomy" id="294"/>
    <lineage>
        <taxon>Bacteria</taxon>
        <taxon>Pseudomonadati</taxon>
        <taxon>Pseudomonadota</taxon>
        <taxon>Gammaproteobacteria</taxon>
        <taxon>Pseudomonadales</taxon>
        <taxon>Pseudomonadaceae</taxon>
        <taxon>Pseudomonas</taxon>
    </lineage>
</organism>
<keyword evidence="1" id="KW-0472">Membrane</keyword>
<evidence type="ECO:0000256" key="1">
    <source>
        <dbReference type="SAM" id="Phobius"/>
    </source>
</evidence>
<gene>
    <name evidence="2" type="ORF">PS645_04028</name>
</gene>
<keyword evidence="1" id="KW-0812">Transmembrane</keyword>
<protein>
    <submittedName>
        <fullName evidence="2">Uncharacterized protein</fullName>
    </submittedName>
</protein>
<dbReference type="EMBL" id="CABVGX010000037">
    <property type="protein sequence ID" value="VVN15624.1"/>
    <property type="molecule type" value="Genomic_DNA"/>
</dbReference>
<sequence>MHTSSNDLIVHIDDQVEEMIRQINAAPNAQQQAQFVDAFQSMMIDQLMGPFGLTRAMFADRDGGDITTLHNFDKGVVANDADGARHTAWQQANQSTFNRDDYDKALDRQHDDMRSADGKFYDGYKVDAEFPEGPRISARDHVVSASSIERSAKGHLGQTREERVDTATLDDNVVLTGFNMNSSKGEKDLLKWAAEPSTKDPSKTNAQYYEVDPDTLIERHRTATRAVDSTQNKAVFYKQAGEFMVEGAKTSSKLIARQILGLLLKDLITDLVDDVRYLVREGFNGAKSLMELVKDRIHATFERVKKKWSEYLKEGLSAGLSGFISTLVTLVINSFITTAKNLVRIIREVVLSLVRAAKLIMFPPQGTPAGEIALEVMKIFGASVALCVGLALEEVIQKALEAIPVFLPFAATLAPVITGILTGTLTLFTVMAFDRMRDSISFQNKQVADIHRGQTVGLLKIKQSVLLLDNAYQNMTVTAEVLRVQFSDSWNEVQEKKAVTDVQVKDYRDAVNKLDDLMELFS</sequence>
<feature type="transmembrane region" description="Helical" evidence="1">
    <location>
        <begin position="412"/>
        <end position="433"/>
    </location>
</feature>
<accession>A0A5E6VKY5</accession>
<proteinExistence type="predicted"/>
<feature type="transmembrane region" description="Helical" evidence="1">
    <location>
        <begin position="315"/>
        <end position="336"/>
    </location>
</feature>
<evidence type="ECO:0000313" key="2">
    <source>
        <dbReference type="EMBL" id="VVN15624.1"/>
    </source>
</evidence>
<reference evidence="2 3" key="1">
    <citation type="submission" date="2019-09" db="EMBL/GenBank/DDBJ databases">
        <authorList>
            <person name="Chandra G."/>
            <person name="Truman W A."/>
        </authorList>
    </citation>
    <scope>NUCLEOTIDE SEQUENCE [LARGE SCALE GENOMIC DNA]</scope>
    <source>
        <strain evidence="2">PS645</strain>
    </source>
</reference>
<keyword evidence="1" id="KW-1133">Transmembrane helix</keyword>
<dbReference type="Proteomes" id="UP000325607">
    <property type="component" value="Unassembled WGS sequence"/>
</dbReference>
<evidence type="ECO:0000313" key="3">
    <source>
        <dbReference type="Proteomes" id="UP000325607"/>
    </source>
</evidence>
<dbReference type="RefSeq" id="WP_224787730.1">
    <property type="nucleotide sequence ID" value="NZ_CABVGX010000037.1"/>
</dbReference>